<feature type="transmembrane region" description="Helical" evidence="11">
    <location>
        <begin position="62"/>
        <end position="90"/>
    </location>
</feature>
<evidence type="ECO:0000256" key="10">
    <source>
        <dbReference type="SAM" id="MobiDB-lite"/>
    </source>
</evidence>
<evidence type="ECO:0000256" key="8">
    <source>
        <dbReference type="ARBA" id="ARBA00023224"/>
    </source>
</evidence>
<keyword evidence="3 9" id="KW-0812">Transmembrane</keyword>
<feature type="compositionally biased region" description="Polar residues" evidence="10">
    <location>
        <begin position="405"/>
        <end position="416"/>
    </location>
</feature>
<accession>A0AA88XEY3</accession>
<feature type="region of interest" description="Disordered" evidence="10">
    <location>
        <begin position="330"/>
        <end position="368"/>
    </location>
</feature>
<dbReference type="PROSITE" id="PS50262">
    <property type="entry name" value="G_PROTEIN_RECEP_F1_2"/>
    <property type="match status" value="1"/>
</dbReference>
<comment type="subcellular location">
    <subcellularLocation>
        <location evidence="1">Cell membrane</location>
        <topology evidence="1">Multi-pass membrane protein</topology>
    </subcellularLocation>
</comment>
<dbReference type="GO" id="GO:0005886">
    <property type="term" value="C:plasma membrane"/>
    <property type="evidence" value="ECO:0007669"/>
    <property type="project" value="UniProtKB-SubCell"/>
</dbReference>
<dbReference type="AlphaFoldDB" id="A0AA88XEY3"/>
<evidence type="ECO:0000256" key="11">
    <source>
        <dbReference type="SAM" id="Phobius"/>
    </source>
</evidence>
<dbReference type="SMART" id="SM01381">
    <property type="entry name" value="7TM_GPCR_Srsx"/>
    <property type="match status" value="1"/>
</dbReference>
<dbReference type="CDD" id="cd00637">
    <property type="entry name" value="7tm_classA_rhodopsin-like"/>
    <property type="match status" value="1"/>
</dbReference>
<dbReference type="Pfam" id="PF00001">
    <property type="entry name" value="7tm_1"/>
    <property type="match status" value="1"/>
</dbReference>
<feature type="compositionally biased region" description="Polar residues" evidence="10">
    <location>
        <begin position="357"/>
        <end position="368"/>
    </location>
</feature>
<keyword evidence="4 11" id="KW-1133">Transmembrane helix</keyword>
<evidence type="ECO:0000256" key="3">
    <source>
        <dbReference type="ARBA" id="ARBA00022692"/>
    </source>
</evidence>
<evidence type="ECO:0000256" key="1">
    <source>
        <dbReference type="ARBA" id="ARBA00004651"/>
    </source>
</evidence>
<keyword evidence="6 11" id="KW-0472">Membrane</keyword>
<evidence type="ECO:0000259" key="12">
    <source>
        <dbReference type="PROSITE" id="PS50262"/>
    </source>
</evidence>
<evidence type="ECO:0000256" key="9">
    <source>
        <dbReference type="RuleBase" id="RU000688"/>
    </source>
</evidence>
<dbReference type="SUPFAM" id="SSF81321">
    <property type="entry name" value="Family A G protein-coupled receptor-like"/>
    <property type="match status" value="1"/>
</dbReference>
<feature type="domain" description="G-protein coupled receptors family 1 profile" evidence="12">
    <location>
        <begin position="81"/>
        <end position="496"/>
    </location>
</feature>
<dbReference type="PROSITE" id="PS00237">
    <property type="entry name" value="G_PROTEIN_RECEP_F1_1"/>
    <property type="match status" value="1"/>
</dbReference>
<feature type="transmembrane region" description="Helical" evidence="11">
    <location>
        <begin position="99"/>
        <end position="121"/>
    </location>
</feature>
<keyword evidence="8 9" id="KW-0807">Transducer</keyword>
<evidence type="ECO:0000313" key="13">
    <source>
        <dbReference type="EMBL" id="KAK3084163.1"/>
    </source>
</evidence>
<gene>
    <name evidence="13" type="ORF">FSP39_009286</name>
</gene>
<evidence type="ECO:0000256" key="2">
    <source>
        <dbReference type="ARBA" id="ARBA00022475"/>
    </source>
</evidence>
<feature type="transmembrane region" description="Helical" evidence="11">
    <location>
        <begin position="452"/>
        <end position="474"/>
    </location>
</feature>
<comment type="caution">
    <text evidence="13">The sequence shown here is derived from an EMBL/GenBank/DDBJ whole genome shotgun (WGS) entry which is preliminary data.</text>
</comment>
<dbReference type="EMBL" id="VSWD01000013">
    <property type="protein sequence ID" value="KAK3084163.1"/>
    <property type="molecule type" value="Genomic_DNA"/>
</dbReference>
<keyword evidence="14" id="KW-1185">Reference proteome</keyword>
<sequence>MGTSLPAPVSLTSDATSNPITYNMTLLVTTDYTSEGIDYLYTDECTSLHCVYELRYREDQRINLLCIAIILSVLGGVGLAGNLLVLIVLLRTKVKQTSIYLMCMLAVVDLIACTIVIPGIIANEWHFKFYNDFFCKFWEFLRYFTIPTSAMILVAIALDRFYIICFSPRRFGKRSTAAIIAAIVLLGTGCGVPPVLGMGVYAQYGDDKVYVAYCISNYMYITIDDLVIYWYVITAIFLFMIVSIVSLYSSIFVFVLKQNQKWNKINPLQLSSAAEMTQSHEEKVRRESEQSRRQANDKIFNTRASQDLIKVPHNPSTAWKLEPPTKVCPLGYNNKPSTSSDPPPENDLDIPPKRSADTFTDLQLPGSTSKPTIIHIKERASCTEDQISVVPRTSVSFLEDVTVSKDTSNKPTTSLAQKKRVQINDRRRSSTAKKPTSTKPAARRIHIKTTQVLFTVTIVYIISFLPTFLMSYNLIKLQKVVYLIYFFNNTANPIIYSFMNPKFRQEVKKLFGCIKKCRK</sequence>
<dbReference type="InterPro" id="IPR017452">
    <property type="entry name" value="GPCR_Rhodpsn_7TM"/>
</dbReference>
<reference evidence="13" key="1">
    <citation type="submission" date="2019-08" db="EMBL/GenBank/DDBJ databases">
        <title>The improved chromosome-level genome for the pearl oyster Pinctada fucata martensii using PacBio sequencing and Hi-C.</title>
        <authorList>
            <person name="Zheng Z."/>
        </authorList>
    </citation>
    <scope>NUCLEOTIDE SEQUENCE</scope>
    <source>
        <strain evidence="13">ZZ-2019</strain>
        <tissue evidence="13">Adductor muscle</tissue>
    </source>
</reference>
<dbReference type="Proteomes" id="UP001186944">
    <property type="component" value="Unassembled WGS sequence"/>
</dbReference>
<name>A0AA88XEY3_PINIB</name>
<dbReference type="PRINTS" id="PR00237">
    <property type="entry name" value="GPCRRHODOPSN"/>
</dbReference>
<keyword evidence="7 9" id="KW-0675">Receptor</keyword>
<evidence type="ECO:0000256" key="4">
    <source>
        <dbReference type="ARBA" id="ARBA00022989"/>
    </source>
</evidence>
<comment type="similarity">
    <text evidence="9">Belongs to the G-protein coupled receptor 1 family.</text>
</comment>
<dbReference type="PANTHER" id="PTHR24230:SF158">
    <property type="entry name" value="G-PROTEIN COUPLED RECEPTORS FAMILY 1 PROFILE DOMAIN-CONTAINING PROTEIN"/>
    <property type="match status" value="1"/>
</dbReference>
<feature type="transmembrane region" description="Helical" evidence="11">
    <location>
        <begin position="480"/>
        <end position="499"/>
    </location>
</feature>
<organism evidence="13 14">
    <name type="scientific">Pinctada imbricata</name>
    <name type="common">Atlantic pearl-oyster</name>
    <name type="synonym">Pinctada martensii</name>
    <dbReference type="NCBI Taxonomy" id="66713"/>
    <lineage>
        <taxon>Eukaryota</taxon>
        <taxon>Metazoa</taxon>
        <taxon>Spiralia</taxon>
        <taxon>Lophotrochozoa</taxon>
        <taxon>Mollusca</taxon>
        <taxon>Bivalvia</taxon>
        <taxon>Autobranchia</taxon>
        <taxon>Pteriomorphia</taxon>
        <taxon>Pterioida</taxon>
        <taxon>Pterioidea</taxon>
        <taxon>Pteriidae</taxon>
        <taxon>Pinctada</taxon>
    </lineage>
</organism>
<protein>
    <recommendedName>
        <fullName evidence="12">G-protein coupled receptors family 1 profile domain-containing protein</fullName>
    </recommendedName>
</protein>
<proteinExistence type="inferred from homology"/>
<dbReference type="GO" id="GO:0007218">
    <property type="term" value="P:neuropeptide signaling pathway"/>
    <property type="evidence" value="ECO:0007669"/>
    <property type="project" value="TreeGrafter"/>
</dbReference>
<feature type="transmembrane region" description="Helical" evidence="11">
    <location>
        <begin position="175"/>
        <end position="196"/>
    </location>
</feature>
<feature type="transmembrane region" description="Helical" evidence="11">
    <location>
        <begin position="141"/>
        <end position="163"/>
    </location>
</feature>
<dbReference type="PANTHER" id="PTHR24230">
    <property type="entry name" value="G-PROTEIN COUPLED RECEPTOR"/>
    <property type="match status" value="1"/>
</dbReference>
<evidence type="ECO:0000256" key="5">
    <source>
        <dbReference type="ARBA" id="ARBA00023040"/>
    </source>
</evidence>
<feature type="transmembrane region" description="Helical" evidence="11">
    <location>
        <begin position="228"/>
        <end position="256"/>
    </location>
</feature>
<dbReference type="InterPro" id="IPR000276">
    <property type="entry name" value="GPCR_Rhodpsn"/>
</dbReference>
<dbReference type="GO" id="GO:0008528">
    <property type="term" value="F:G protein-coupled peptide receptor activity"/>
    <property type="evidence" value="ECO:0007669"/>
    <property type="project" value="TreeGrafter"/>
</dbReference>
<keyword evidence="2" id="KW-1003">Cell membrane</keyword>
<keyword evidence="5 9" id="KW-0297">G-protein coupled receptor</keyword>
<evidence type="ECO:0000256" key="6">
    <source>
        <dbReference type="ARBA" id="ARBA00023136"/>
    </source>
</evidence>
<evidence type="ECO:0000313" key="14">
    <source>
        <dbReference type="Proteomes" id="UP001186944"/>
    </source>
</evidence>
<evidence type="ECO:0000256" key="7">
    <source>
        <dbReference type="ARBA" id="ARBA00023170"/>
    </source>
</evidence>
<feature type="region of interest" description="Disordered" evidence="10">
    <location>
        <begin position="405"/>
        <end position="441"/>
    </location>
</feature>
<dbReference type="Gene3D" id="1.20.1070.10">
    <property type="entry name" value="Rhodopsin 7-helix transmembrane proteins"/>
    <property type="match status" value="2"/>
</dbReference>